<dbReference type="SUPFAM" id="SSF117289">
    <property type="entry name" value="Nucleoporin domain"/>
    <property type="match status" value="1"/>
</dbReference>
<evidence type="ECO:0000259" key="4">
    <source>
        <dbReference type="Pfam" id="PF17120"/>
    </source>
</evidence>
<dbReference type="PANTHER" id="PTHR46170">
    <property type="entry name" value="GATOR COMPLEX PROTEIN WDR59"/>
    <property type="match status" value="1"/>
</dbReference>
<evidence type="ECO:0000313" key="5">
    <source>
        <dbReference type="EMBL" id="GAX11681.1"/>
    </source>
</evidence>
<evidence type="ECO:0000256" key="1">
    <source>
        <dbReference type="ARBA" id="ARBA00022574"/>
    </source>
</evidence>
<dbReference type="Pfam" id="PF17120">
    <property type="entry name" value="zf-RING_16"/>
    <property type="match status" value="1"/>
</dbReference>
<name>A0A1Z5JD46_FISSO</name>
<protein>
    <recommendedName>
        <fullName evidence="4">WDR59/RTC1-like RING zinc finger domain-containing protein</fullName>
    </recommendedName>
</protein>
<evidence type="ECO:0000256" key="2">
    <source>
        <dbReference type="ARBA" id="ARBA00022737"/>
    </source>
</evidence>
<dbReference type="Gene3D" id="2.130.10.10">
    <property type="entry name" value="YVTN repeat-like/Quinoprotein amine dehydrogenase"/>
    <property type="match status" value="1"/>
</dbReference>
<keyword evidence="6" id="KW-1185">Reference proteome</keyword>
<dbReference type="GO" id="GO:0035859">
    <property type="term" value="C:Seh1-associated complex"/>
    <property type="evidence" value="ECO:0007669"/>
    <property type="project" value="TreeGrafter"/>
</dbReference>
<feature type="compositionally biased region" description="Polar residues" evidence="3">
    <location>
        <begin position="1"/>
        <end position="14"/>
    </location>
</feature>
<dbReference type="Proteomes" id="UP000198406">
    <property type="component" value="Unassembled WGS sequence"/>
</dbReference>
<evidence type="ECO:0000313" key="6">
    <source>
        <dbReference type="Proteomes" id="UP000198406"/>
    </source>
</evidence>
<dbReference type="InParanoid" id="A0A1Z5JD46"/>
<gene>
    <name evidence="5" type="ORF">FisN_7Lh049</name>
</gene>
<dbReference type="OrthoDB" id="48238at2759"/>
<accession>A0A1Z5JD46</accession>
<keyword evidence="2" id="KW-0677">Repeat</keyword>
<sequence>MSSPSRLALQTQLPASPEHNNTRDLPHFFMKQQQQQQFSSSATTPTRTLFENAFAASPLESRFQSLASYEKFQPKALACCTTLEGNALGAVAGPHGVALFSMEEMHKPVMMLNRALPAPVSLAFSAVPQNPLPQSNLLLASAQGNGVLVWDVSGLRLSPLWGRLGMESRASIVSLAWYPGPVVTAATATALAAWDLRSHPSRPSLRFGIRKGDAIAPYVQTAPGLEPHECAVLDARGTVRIYDLRVTDRQSAGGVLYSFSALSYAGIGLATMDSGWLTWGLDEVGGDVIVKVWSQEEDISHTSRRLLGTIAQPHLACARVCPKPAESSFVTISFEENTAPPAQWNATMWKTTSRGLESTLSFLGGAELKQKQKHFETTQGTLCAAELTVHRNKDDATLLLCTLTNKGFLASYTIPEAIPFPKKESNISVLPVSPNRRQFPDSSRLFPPEGEGISGDAARLWQRTAFEGSLDRDFRVETGERDLATNQAIDHNVFDVEASSLLPASAITVGTVGEGTASAAKGEEKAEAIRFEMVELMKKIDTDRIPCPRMCGVTFGPGIGGLSVFHNGDIRKVWSWWENKKSATCSGVSGTVGHATVNNISINDRDEENLTMTIKMGSAFPRSLMDLHEMTAAARDAQWGGTEDGASSTIAHLEGVSFFEDDSASSSDSGDENNDDFISNEAKDSKDLYTQYFGDYQQPTLSLFEEGVKLEKEDDVVDGALQDRTPSDVLAPFVKITFEYDPLVLNRQSVVLARDWQLGYISAEKKSGDSQSPSLGWPLRHHSQQGHPNYDELLLRKSNIDKLNEPSINRSTFPDDERGVHNGEFSVRPNVQDSMVFLRKLFTHQREGGDAVKKLLSPPDGRLLTKGLSRRGFWPHDIQLAPAFNALQESHNKADKEDRKALGVFTLPRVPTANVVSLELQHIKEICLHNAQICKSVDEIEKHEVWCLIAQLVDMRLNETSRTRFDGWGQSGGMSFSVSLIDNLLKYYESLGDIQMLASIVCVLRSKNDSSRGAGKLIPNIREEKYDIYIRRYADLLYGWSLLIVRAEVLKHLSPLPEFHRTRRLPEAFDEDVTFEPTIGLVFLCTRCHRETNLGTNYCHACRDYAFRCSICENAVRGLFSVCKSCGHGGHMNHLQSWFSMMEECPSGCGCKCLSLSASLRSIGTRLGLE</sequence>
<dbReference type="InterPro" id="IPR049566">
    <property type="entry name" value="WDR59_RTC1-like_RING_Znf"/>
</dbReference>
<feature type="region of interest" description="Disordered" evidence="3">
    <location>
        <begin position="1"/>
        <end position="24"/>
    </location>
</feature>
<dbReference type="GO" id="GO:0035591">
    <property type="term" value="F:signaling adaptor activity"/>
    <property type="evidence" value="ECO:0007669"/>
    <property type="project" value="TreeGrafter"/>
</dbReference>
<organism evidence="5 6">
    <name type="scientific">Fistulifera solaris</name>
    <name type="common">Oleaginous diatom</name>
    <dbReference type="NCBI Taxonomy" id="1519565"/>
    <lineage>
        <taxon>Eukaryota</taxon>
        <taxon>Sar</taxon>
        <taxon>Stramenopiles</taxon>
        <taxon>Ochrophyta</taxon>
        <taxon>Bacillariophyta</taxon>
        <taxon>Bacillariophyceae</taxon>
        <taxon>Bacillariophycidae</taxon>
        <taxon>Naviculales</taxon>
        <taxon>Naviculaceae</taxon>
        <taxon>Fistulifera</taxon>
    </lineage>
</organism>
<proteinExistence type="predicted"/>
<dbReference type="EMBL" id="BDSP01000044">
    <property type="protein sequence ID" value="GAX11681.1"/>
    <property type="molecule type" value="Genomic_DNA"/>
</dbReference>
<comment type="caution">
    <text evidence="5">The sequence shown here is derived from an EMBL/GenBank/DDBJ whole genome shotgun (WGS) entry which is preliminary data.</text>
</comment>
<dbReference type="PANTHER" id="PTHR46170:SF1">
    <property type="entry name" value="GATOR COMPLEX PROTEIN WDR59"/>
    <property type="match status" value="1"/>
</dbReference>
<evidence type="ECO:0000256" key="3">
    <source>
        <dbReference type="SAM" id="MobiDB-lite"/>
    </source>
</evidence>
<dbReference type="GO" id="GO:0005774">
    <property type="term" value="C:vacuolar membrane"/>
    <property type="evidence" value="ECO:0007669"/>
    <property type="project" value="TreeGrafter"/>
</dbReference>
<dbReference type="GO" id="GO:0034198">
    <property type="term" value="P:cellular response to amino acid starvation"/>
    <property type="evidence" value="ECO:0007669"/>
    <property type="project" value="TreeGrafter"/>
</dbReference>
<dbReference type="InterPro" id="IPR015943">
    <property type="entry name" value="WD40/YVTN_repeat-like_dom_sf"/>
</dbReference>
<keyword evidence="1" id="KW-0853">WD repeat</keyword>
<dbReference type="GO" id="GO:1904263">
    <property type="term" value="P:positive regulation of TORC1 signaling"/>
    <property type="evidence" value="ECO:0007669"/>
    <property type="project" value="TreeGrafter"/>
</dbReference>
<dbReference type="InterPro" id="IPR049567">
    <property type="entry name" value="WDR59-like"/>
</dbReference>
<dbReference type="AlphaFoldDB" id="A0A1Z5JD46"/>
<reference evidence="5 6" key="1">
    <citation type="journal article" date="2015" name="Plant Cell">
        <title>Oil accumulation by the oleaginous diatom Fistulifera solaris as revealed by the genome and transcriptome.</title>
        <authorList>
            <person name="Tanaka T."/>
            <person name="Maeda Y."/>
            <person name="Veluchamy A."/>
            <person name="Tanaka M."/>
            <person name="Abida H."/>
            <person name="Marechal E."/>
            <person name="Bowler C."/>
            <person name="Muto M."/>
            <person name="Sunaga Y."/>
            <person name="Tanaka M."/>
            <person name="Yoshino T."/>
            <person name="Taniguchi T."/>
            <person name="Fukuda Y."/>
            <person name="Nemoto M."/>
            <person name="Matsumoto M."/>
            <person name="Wong P.S."/>
            <person name="Aburatani S."/>
            <person name="Fujibuchi W."/>
        </authorList>
    </citation>
    <scope>NUCLEOTIDE SEQUENCE [LARGE SCALE GENOMIC DNA]</scope>
    <source>
        <strain evidence="5 6">JPCC DA0580</strain>
    </source>
</reference>
<feature type="domain" description="WDR59/RTC1-like RING zinc finger" evidence="4">
    <location>
        <begin position="1108"/>
        <end position="1155"/>
    </location>
</feature>